<accession>A0A0J6XJK0</accession>
<protein>
    <submittedName>
        <fullName evidence="2">Uncharacterized protein</fullName>
    </submittedName>
</protein>
<feature type="compositionally biased region" description="Basic and acidic residues" evidence="1">
    <location>
        <begin position="95"/>
        <end position="115"/>
    </location>
</feature>
<organism evidence="2 3">
    <name type="scientific">Streptomyces roseus</name>
    <dbReference type="NCBI Taxonomy" id="66430"/>
    <lineage>
        <taxon>Bacteria</taxon>
        <taxon>Bacillati</taxon>
        <taxon>Actinomycetota</taxon>
        <taxon>Actinomycetes</taxon>
        <taxon>Kitasatosporales</taxon>
        <taxon>Streptomycetaceae</taxon>
        <taxon>Streptomyces</taxon>
    </lineage>
</organism>
<dbReference type="EMBL" id="LFML01000102">
    <property type="protein sequence ID" value="KMO95364.1"/>
    <property type="molecule type" value="Genomic_DNA"/>
</dbReference>
<comment type="caution">
    <text evidence="2">The sequence shown here is derived from an EMBL/GenBank/DDBJ whole genome shotgun (WGS) entry which is preliminary data.</text>
</comment>
<reference evidence="2 3" key="1">
    <citation type="submission" date="2015-06" db="EMBL/GenBank/DDBJ databases">
        <title>Recapitulation of the evolution of biosynthetic gene clusters reveals hidden chemical diversity on bacterial genomes.</title>
        <authorList>
            <person name="Cruz-Morales P."/>
            <person name="Martinez-Guerrero C."/>
            <person name="Morales-Escalante M.A."/>
            <person name="Yanez-Guerra L.A."/>
            <person name="Kopp J.F."/>
            <person name="Feldmann J."/>
            <person name="Ramos-Aboites H.E."/>
            <person name="Barona-Gomez F."/>
        </authorList>
    </citation>
    <scope>NUCLEOTIDE SEQUENCE [LARGE SCALE GENOMIC DNA]</scope>
    <source>
        <strain evidence="2 3">ATCC 31245</strain>
    </source>
</reference>
<evidence type="ECO:0000313" key="2">
    <source>
        <dbReference type="EMBL" id="KMO95364.1"/>
    </source>
</evidence>
<proteinExistence type="predicted"/>
<sequence>MLDVQDTAVVATTTALHVMCPGMVERFVGSASSSGNRNRVASNGTSAAAALRVGGDEIADARAGGRQEGLTGRWDGGMAESAALWGRGAAGPHPQDQRADVHLGRGRSCRGEVRGRASRSSG</sequence>
<evidence type="ECO:0000313" key="3">
    <source>
        <dbReference type="Proteomes" id="UP000035932"/>
    </source>
</evidence>
<feature type="region of interest" description="Disordered" evidence="1">
    <location>
        <begin position="86"/>
        <end position="122"/>
    </location>
</feature>
<evidence type="ECO:0000256" key="1">
    <source>
        <dbReference type="SAM" id="MobiDB-lite"/>
    </source>
</evidence>
<gene>
    <name evidence="2" type="ORF">ACS04_24245</name>
</gene>
<dbReference type="AlphaFoldDB" id="A0A0J6XJK0"/>
<keyword evidence="3" id="KW-1185">Reference proteome</keyword>
<dbReference type="STRING" id="66430.ACS04_24245"/>
<name>A0A0J6XJK0_9ACTN</name>
<dbReference type="Proteomes" id="UP000035932">
    <property type="component" value="Unassembled WGS sequence"/>
</dbReference>